<proteinExistence type="predicted"/>
<feature type="region of interest" description="Disordered" evidence="1">
    <location>
        <begin position="140"/>
        <end position="162"/>
    </location>
</feature>
<accession>A0A9N9RAR9</accession>
<sequence length="193" mass="21415">MGVRDINVETSDGKLNEPLKKDAATMYADEENWINEIKVLPTCDTLAETIQLDSNNKSIIDKSNLDLEKDENRIEIEQKLSSMEQVVEKVVELFVVDNAIHTIEEEHKHTVNLSKQSHKVTKADVIDNDDEHVQLSYSKPKALDSEAAEGTSSPTQSTSSRATRWEALADIAAELPPSLAVDPLTGQIYALSK</sequence>
<dbReference type="Proteomes" id="UP001153714">
    <property type="component" value="Chromosome 6"/>
</dbReference>
<gene>
    <name evidence="2" type="ORF">DIATSA_LOCUS11279</name>
</gene>
<evidence type="ECO:0000313" key="3">
    <source>
        <dbReference type="Proteomes" id="UP001153714"/>
    </source>
</evidence>
<reference evidence="2" key="2">
    <citation type="submission" date="2022-10" db="EMBL/GenBank/DDBJ databases">
        <authorList>
            <consortium name="ENA_rothamsted_submissions"/>
            <consortium name="culmorum"/>
            <person name="King R."/>
        </authorList>
    </citation>
    <scope>NUCLEOTIDE SEQUENCE</scope>
</reference>
<keyword evidence="3" id="KW-1185">Reference proteome</keyword>
<dbReference type="OrthoDB" id="7459625at2759"/>
<protein>
    <submittedName>
        <fullName evidence="2">Uncharacterized protein</fullName>
    </submittedName>
</protein>
<dbReference type="AlphaFoldDB" id="A0A9N9RAR9"/>
<feature type="compositionally biased region" description="Polar residues" evidence="1">
    <location>
        <begin position="150"/>
        <end position="162"/>
    </location>
</feature>
<organism evidence="2 3">
    <name type="scientific">Diatraea saccharalis</name>
    <name type="common">sugarcane borer</name>
    <dbReference type="NCBI Taxonomy" id="40085"/>
    <lineage>
        <taxon>Eukaryota</taxon>
        <taxon>Metazoa</taxon>
        <taxon>Ecdysozoa</taxon>
        <taxon>Arthropoda</taxon>
        <taxon>Hexapoda</taxon>
        <taxon>Insecta</taxon>
        <taxon>Pterygota</taxon>
        <taxon>Neoptera</taxon>
        <taxon>Endopterygota</taxon>
        <taxon>Lepidoptera</taxon>
        <taxon>Glossata</taxon>
        <taxon>Ditrysia</taxon>
        <taxon>Pyraloidea</taxon>
        <taxon>Crambidae</taxon>
        <taxon>Crambinae</taxon>
        <taxon>Diatraea</taxon>
    </lineage>
</organism>
<reference evidence="2" key="1">
    <citation type="submission" date="2021-12" db="EMBL/GenBank/DDBJ databases">
        <authorList>
            <person name="King R."/>
        </authorList>
    </citation>
    <scope>NUCLEOTIDE SEQUENCE</scope>
</reference>
<name>A0A9N9RAR9_9NEOP</name>
<evidence type="ECO:0000256" key="1">
    <source>
        <dbReference type="SAM" id="MobiDB-lite"/>
    </source>
</evidence>
<dbReference type="EMBL" id="OU893337">
    <property type="protein sequence ID" value="CAG9793866.1"/>
    <property type="molecule type" value="Genomic_DNA"/>
</dbReference>
<evidence type="ECO:0000313" key="2">
    <source>
        <dbReference type="EMBL" id="CAG9793866.1"/>
    </source>
</evidence>